<proteinExistence type="predicted"/>
<feature type="transmembrane region" description="Helical" evidence="1">
    <location>
        <begin position="74"/>
        <end position="98"/>
    </location>
</feature>
<dbReference type="Pfam" id="PF03703">
    <property type="entry name" value="bPH_2"/>
    <property type="match status" value="1"/>
</dbReference>
<dbReference type="PANTHER" id="PTHR34473">
    <property type="entry name" value="UPF0699 TRANSMEMBRANE PROTEIN YDBS"/>
    <property type="match status" value="1"/>
</dbReference>
<evidence type="ECO:0000256" key="1">
    <source>
        <dbReference type="SAM" id="Phobius"/>
    </source>
</evidence>
<dbReference type="InterPro" id="IPR005182">
    <property type="entry name" value="YdbS-like_PH"/>
</dbReference>
<reference evidence="3 4" key="1">
    <citation type="submission" date="2019-10" db="EMBL/GenBank/DDBJ databases">
        <title>Genome sequence of Phaeocystidibacter marisrubri JCM30614 (type strain).</title>
        <authorList>
            <person name="Bowman J.P."/>
        </authorList>
    </citation>
    <scope>NUCLEOTIDE SEQUENCE [LARGE SCALE GENOMIC DNA]</scope>
    <source>
        <strain evidence="3 4">JCM 30614</strain>
    </source>
</reference>
<dbReference type="Proteomes" id="UP000484164">
    <property type="component" value="Unassembled WGS sequence"/>
</dbReference>
<keyword evidence="1" id="KW-1133">Transmembrane helix</keyword>
<feature type="transmembrane region" description="Helical" evidence="1">
    <location>
        <begin position="48"/>
        <end position="68"/>
    </location>
</feature>
<dbReference type="RefSeq" id="WP_151693446.1">
    <property type="nucleotide sequence ID" value="NZ_BMGX01000001.1"/>
</dbReference>
<dbReference type="EMBL" id="WBVQ01000002">
    <property type="protein sequence ID" value="KAB2816017.1"/>
    <property type="molecule type" value="Genomic_DNA"/>
</dbReference>
<dbReference type="AlphaFoldDB" id="A0A6L3ZF24"/>
<feature type="domain" description="YdbS-like PH" evidence="2">
    <location>
        <begin position="101"/>
        <end position="177"/>
    </location>
</feature>
<comment type="caution">
    <text evidence="3">The sequence shown here is derived from an EMBL/GenBank/DDBJ whole genome shotgun (WGS) entry which is preliminary data.</text>
</comment>
<keyword evidence="1" id="KW-0812">Transmembrane</keyword>
<gene>
    <name evidence="3" type="ORF">F8C82_10000</name>
</gene>
<keyword evidence="4" id="KW-1185">Reference proteome</keyword>
<dbReference type="PANTHER" id="PTHR34473:SF2">
    <property type="entry name" value="UPF0699 TRANSMEMBRANE PROTEIN YDBT"/>
    <property type="match status" value="1"/>
</dbReference>
<protein>
    <submittedName>
        <fullName evidence="3">PH domain-containing protein</fullName>
    </submittedName>
</protein>
<organism evidence="3 4">
    <name type="scientific">Phaeocystidibacter marisrubri</name>
    <dbReference type="NCBI Taxonomy" id="1577780"/>
    <lineage>
        <taxon>Bacteria</taxon>
        <taxon>Pseudomonadati</taxon>
        <taxon>Bacteroidota</taxon>
        <taxon>Flavobacteriia</taxon>
        <taxon>Flavobacteriales</taxon>
        <taxon>Phaeocystidibacteraceae</taxon>
        <taxon>Phaeocystidibacter</taxon>
    </lineage>
</organism>
<keyword evidence="1" id="KW-0472">Membrane</keyword>
<name>A0A6L3ZF24_9FLAO</name>
<sequence>MNSDSATPKQVVDSATFSNISIAIDSLPKVEEVHIQNVSPKYKSIHHMYSIVFALVLGGIAISISMGVEEVSTLFLFMGVSVAVLLAIARILFIHLAYPWKGYAVRERDVLYQSGLIWRKLVVIPFSRIQHGELSEGIVDRQFGLAKLRLYTAGGSSSDLSIPAIPKEEAERLREFIMKRVIEEGEEASSDSISSAE</sequence>
<evidence type="ECO:0000313" key="4">
    <source>
        <dbReference type="Proteomes" id="UP000484164"/>
    </source>
</evidence>
<evidence type="ECO:0000313" key="3">
    <source>
        <dbReference type="EMBL" id="KAB2816017.1"/>
    </source>
</evidence>
<accession>A0A6L3ZF24</accession>
<evidence type="ECO:0000259" key="2">
    <source>
        <dbReference type="Pfam" id="PF03703"/>
    </source>
</evidence>
<dbReference type="OrthoDB" id="1524472at2"/>